<dbReference type="EMBL" id="AFBR01000065">
    <property type="protein sequence ID" value="EGG52789.1"/>
    <property type="molecule type" value="Genomic_DNA"/>
</dbReference>
<evidence type="ECO:0000313" key="1">
    <source>
        <dbReference type="EMBL" id="EGG52789.1"/>
    </source>
</evidence>
<name>F3QVK8_9BACT</name>
<comment type="caution">
    <text evidence="1">The sequence shown here is derived from an EMBL/GenBank/DDBJ whole genome shotgun (WGS) entry which is preliminary data.</text>
</comment>
<dbReference type="HOGENOM" id="CLU_1804359_0_0_10"/>
<proteinExistence type="predicted"/>
<protein>
    <submittedName>
        <fullName evidence="1">Conserved domain protein</fullName>
    </submittedName>
</protein>
<evidence type="ECO:0000313" key="2">
    <source>
        <dbReference type="Proteomes" id="UP000005546"/>
    </source>
</evidence>
<dbReference type="RefSeq" id="WP_008628061.1">
    <property type="nucleotide sequence ID" value="NZ_GL883865.1"/>
</dbReference>
<dbReference type="AlphaFoldDB" id="F3QVK8"/>
<gene>
    <name evidence="1" type="ORF">HMPREF9442_02234</name>
</gene>
<accession>F3QVK8</accession>
<keyword evidence="2" id="KW-1185">Reference proteome</keyword>
<reference evidence="1 2" key="1">
    <citation type="submission" date="2011-02" db="EMBL/GenBank/DDBJ databases">
        <authorList>
            <person name="Weinstock G."/>
            <person name="Sodergren E."/>
            <person name="Clifton S."/>
            <person name="Fulton L."/>
            <person name="Fulton B."/>
            <person name="Courtney L."/>
            <person name="Fronick C."/>
            <person name="Harrison M."/>
            <person name="Strong C."/>
            <person name="Farmer C."/>
            <person name="Delahaunty K."/>
            <person name="Markovic C."/>
            <person name="Hall O."/>
            <person name="Minx P."/>
            <person name="Tomlinson C."/>
            <person name="Mitreva M."/>
            <person name="Hou S."/>
            <person name="Chen J."/>
            <person name="Wollam A."/>
            <person name="Pepin K.H."/>
            <person name="Johnson M."/>
            <person name="Bhonagiri V."/>
            <person name="Zhang X."/>
            <person name="Suruliraj S."/>
            <person name="Warren W."/>
            <person name="Chinwalla A."/>
            <person name="Mardis E.R."/>
            <person name="Wilson R.K."/>
        </authorList>
    </citation>
    <scope>NUCLEOTIDE SEQUENCE [LARGE SCALE GENOMIC DNA]</scope>
    <source>
        <strain evidence="1 2">YIT 11841</strain>
    </source>
</reference>
<organism evidence="1 2">
    <name type="scientific">Paraprevotella xylaniphila YIT 11841</name>
    <dbReference type="NCBI Taxonomy" id="762982"/>
    <lineage>
        <taxon>Bacteria</taxon>
        <taxon>Pseudomonadati</taxon>
        <taxon>Bacteroidota</taxon>
        <taxon>Bacteroidia</taxon>
        <taxon>Bacteroidales</taxon>
        <taxon>Prevotellaceae</taxon>
        <taxon>Paraprevotella</taxon>
    </lineage>
</organism>
<sequence>MVKLSFDKMRLLSDEIYSDSILAVILYYDSLSCTSCVFKDLYLWKKLLKKHKNIQICTIWKYPISRIKELEMAYKVDNISIPLYVDTANVFCSQNKGCFEALKAGKALLIDKDKKTILFEGNPLKNKNDKKVFLSTVKEFINL</sequence>
<dbReference type="Proteomes" id="UP000005546">
    <property type="component" value="Unassembled WGS sequence"/>
</dbReference>